<dbReference type="Pfam" id="PF13601">
    <property type="entry name" value="HTH_34"/>
    <property type="match status" value="1"/>
</dbReference>
<reference evidence="2 3" key="1">
    <citation type="submission" date="2016-10" db="EMBL/GenBank/DDBJ databases">
        <authorList>
            <person name="Varghese N."/>
            <person name="Submissions S."/>
        </authorList>
    </citation>
    <scope>NUCLEOTIDE SEQUENCE [LARGE SCALE GENOMIC DNA]</scope>
    <source>
        <strain evidence="2 3">Mar_2010_102</strain>
    </source>
</reference>
<dbReference type="STRING" id="1250231.SAMN04488552_2164"/>
<protein>
    <submittedName>
        <fullName evidence="2">Winged helix DNA-binding domain-containing protein</fullName>
    </submittedName>
</protein>
<dbReference type="PANTHER" id="PTHR37318">
    <property type="entry name" value="BSL7504 PROTEIN"/>
    <property type="match status" value="1"/>
</dbReference>
<proteinExistence type="predicted"/>
<dbReference type="SUPFAM" id="SSF46785">
    <property type="entry name" value="Winged helix' DNA-binding domain"/>
    <property type="match status" value="1"/>
</dbReference>
<keyword evidence="3" id="KW-1185">Reference proteome</keyword>
<dbReference type="AlphaFoldDB" id="A0A1H1PLS4"/>
<accession>A0A1H1PLS4</accession>
<name>A0A1H1PLS4_9FLAO</name>
<dbReference type="InterPro" id="IPR027395">
    <property type="entry name" value="WH_DNA-bd_dom"/>
</dbReference>
<dbReference type="Gene3D" id="1.10.10.10">
    <property type="entry name" value="Winged helix-like DNA-binding domain superfamily/Winged helix DNA-binding domain"/>
    <property type="match status" value="1"/>
</dbReference>
<dbReference type="Proteomes" id="UP000198858">
    <property type="component" value="Chromosome I"/>
</dbReference>
<gene>
    <name evidence="2" type="ORF">SAMN04488552_2164</name>
</gene>
<dbReference type="RefSeq" id="WP_089662552.1">
    <property type="nucleotide sequence ID" value="NZ_LT629745.1"/>
</dbReference>
<dbReference type="InterPro" id="IPR036388">
    <property type="entry name" value="WH-like_DNA-bd_sf"/>
</dbReference>
<dbReference type="InterPro" id="IPR036390">
    <property type="entry name" value="WH_DNA-bd_sf"/>
</dbReference>
<sequence>MKNIISDINKAFDHRIRLGIMSVLMVNDHVDFKTLKELLGATDGNIASHTKTLEKQHYITVEKSFIDRKPNTRYIASDKGRKAFKEHLDALEKLLNAKNDLNI</sequence>
<feature type="domain" description="Winged helix DNA-binding" evidence="1">
    <location>
        <begin position="16"/>
        <end position="95"/>
    </location>
</feature>
<dbReference type="PANTHER" id="PTHR37318:SF1">
    <property type="entry name" value="BSL7504 PROTEIN"/>
    <property type="match status" value="1"/>
</dbReference>
<dbReference type="GO" id="GO:0003677">
    <property type="term" value="F:DNA binding"/>
    <property type="evidence" value="ECO:0007669"/>
    <property type="project" value="UniProtKB-KW"/>
</dbReference>
<evidence type="ECO:0000259" key="1">
    <source>
        <dbReference type="Pfam" id="PF13601"/>
    </source>
</evidence>
<keyword evidence="2" id="KW-0238">DNA-binding</keyword>
<organism evidence="2 3">
    <name type="scientific">Christiangramia echinicola</name>
    <dbReference type="NCBI Taxonomy" id="279359"/>
    <lineage>
        <taxon>Bacteria</taxon>
        <taxon>Pseudomonadati</taxon>
        <taxon>Bacteroidota</taxon>
        <taxon>Flavobacteriia</taxon>
        <taxon>Flavobacteriales</taxon>
        <taxon>Flavobacteriaceae</taxon>
        <taxon>Christiangramia</taxon>
    </lineage>
</organism>
<evidence type="ECO:0000313" key="2">
    <source>
        <dbReference type="EMBL" id="SDS12093.1"/>
    </source>
</evidence>
<evidence type="ECO:0000313" key="3">
    <source>
        <dbReference type="Proteomes" id="UP000198858"/>
    </source>
</evidence>
<dbReference type="EMBL" id="LT629745">
    <property type="protein sequence ID" value="SDS12093.1"/>
    <property type="molecule type" value="Genomic_DNA"/>
</dbReference>